<name>A0A078GU59_BRANA</name>
<evidence type="ECO:0000313" key="2">
    <source>
        <dbReference type="EMBL" id="CDY28647.1"/>
    </source>
</evidence>
<keyword evidence="3" id="KW-1185">Reference proteome</keyword>
<organism evidence="2 3">
    <name type="scientific">Brassica napus</name>
    <name type="common">Rape</name>
    <dbReference type="NCBI Taxonomy" id="3708"/>
    <lineage>
        <taxon>Eukaryota</taxon>
        <taxon>Viridiplantae</taxon>
        <taxon>Streptophyta</taxon>
        <taxon>Embryophyta</taxon>
        <taxon>Tracheophyta</taxon>
        <taxon>Spermatophyta</taxon>
        <taxon>Magnoliopsida</taxon>
        <taxon>eudicotyledons</taxon>
        <taxon>Gunneridae</taxon>
        <taxon>Pentapetalae</taxon>
        <taxon>rosids</taxon>
        <taxon>malvids</taxon>
        <taxon>Brassicales</taxon>
        <taxon>Brassicaceae</taxon>
        <taxon>Brassiceae</taxon>
        <taxon>Brassica</taxon>
    </lineage>
</organism>
<dbReference type="Proteomes" id="UP000028999">
    <property type="component" value="Unassembled WGS sequence"/>
</dbReference>
<dbReference type="Gramene" id="CDY28647">
    <property type="protein sequence ID" value="CDY28647"/>
    <property type="gene ID" value="GSBRNA2T00040710001"/>
</dbReference>
<dbReference type="EMBL" id="LK032224">
    <property type="protein sequence ID" value="CDY28647.1"/>
    <property type="molecule type" value="Genomic_DNA"/>
</dbReference>
<evidence type="ECO:0000313" key="3">
    <source>
        <dbReference type="Proteomes" id="UP000028999"/>
    </source>
</evidence>
<accession>A0A078GU59</accession>
<dbReference type="PaxDb" id="3708-A0A078GU59"/>
<dbReference type="EMBL" id="HG994373">
    <property type="protein sequence ID" value="CAF1762306.1"/>
    <property type="molecule type" value="Genomic_DNA"/>
</dbReference>
<dbReference type="Proteomes" id="UP001295469">
    <property type="component" value="Chromosome C09"/>
</dbReference>
<reference evidence="2" key="2">
    <citation type="submission" date="2014-06" db="EMBL/GenBank/DDBJ databases">
        <authorList>
            <person name="Genoscope - CEA"/>
        </authorList>
    </citation>
    <scope>NUCLEOTIDE SEQUENCE</scope>
</reference>
<evidence type="ECO:0000313" key="1">
    <source>
        <dbReference type="EMBL" id="CAF1762306.1"/>
    </source>
</evidence>
<reference evidence="2 3" key="1">
    <citation type="journal article" date="2014" name="Science">
        <title>Plant genetics. Early allopolyploid evolution in the post-Neolithic Brassica napus oilseed genome.</title>
        <authorList>
            <person name="Chalhoub B."/>
            <person name="Denoeud F."/>
            <person name="Liu S."/>
            <person name="Parkin I.A."/>
            <person name="Tang H."/>
            <person name="Wang X."/>
            <person name="Chiquet J."/>
            <person name="Belcram H."/>
            <person name="Tong C."/>
            <person name="Samans B."/>
            <person name="Correa M."/>
            <person name="Da Silva C."/>
            <person name="Just J."/>
            <person name="Falentin C."/>
            <person name="Koh C.S."/>
            <person name="Le Clainche I."/>
            <person name="Bernard M."/>
            <person name="Bento P."/>
            <person name="Noel B."/>
            <person name="Labadie K."/>
            <person name="Alberti A."/>
            <person name="Charles M."/>
            <person name="Arnaud D."/>
            <person name="Guo H."/>
            <person name="Daviaud C."/>
            <person name="Alamery S."/>
            <person name="Jabbari K."/>
            <person name="Zhao M."/>
            <person name="Edger P.P."/>
            <person name="Chelaifa H."/>
            <person name="Tack D."/>
            <person name="Lassalle G."/>
            <person name="Mestiri I."/>
            <person name="Schnel N."/>
            <person name="Le Paslier M.C."/>
            <person name="Fan G."/>
            <person name="Renault V."/>
            <person name="Bayer P.E."/>
            <person name="Golicz A.A."/>
            <person name="Manoli S."/>
            <person name="Lee T.H."/>
            <person name="Thi V.H."/>
            <person name="Chalabi S."/>
            <person name="Hu Q."/>
            <person name="Fan C."/>
            <person name="Tollenaere R."/>
            <person name="Lu Y."/>
            <person name="Battail C."/>
            <person name="Shen J."/>
            <person name="Sidebottom C.H."/>
            <person name="Wang X."/>
            <person name="Canaguier A."/>
            <person name="Chauveau A."/>
            <person name="Berard A."/>
            <person name="Deniot G."/>
            <person name="Guan M."/>
            <person name="Liu Z."/>
            <person name="Sun F."/>
            <person name="Lim Y.P."/>
            <person name="Lyons E."/>
            <person name="Town C.D."/>
            <person name="Bancroft I."/>
            <person name="Wang X."/>
            <person name="Meng J."/>
            <person name="Ma J."/>
            <person name="Pires J.C."/>
            <person name="King G.J."/>
            <person name="Brunel D."/>
            <person name="Delourme R."/>
            <person name="Renard M."/>
            <person name="Aury J.M."/>
            <person name="Adams K.L."/>
            <person name="Batley J."/>
            <person name="Snowdon R.J."/>
            <person name="Tost J."/>
            <person name="Edwards D."/>
            <person name="Zhou Y."/>
            <person name="Hua W."/>
            <person name="Sharpe A.G."/>
            <person name="Paterson A.H."/>
            <person name="Guan C."/>
            <person name="Wincker P."/>
        </authorList>
    </citation>
    <scope>NUCLEOTIDE SEQUENCE [LARGE SCALE GENOMIC DNA]</scope>
    <source>
        <strain evidence="3">cv. Darmor-bzh</strain>
    </source>
</reference>
<sequence length="140" mass="16543">MSCTSFFCSRRKFCFFNLSLCRCRPFCWREVHKQLRSFHLKESQSLDLLMTTGDFGIQPLTYWLRIRLNFDLYYFLSILDVERTTTSNQDAKKNANLSGQQSFSKCQLPVLHFLFSGSSYEENDVRESALYDEKDEKNLA</sequence>
<reference evidence="1" key="3">
    <citation type="submission" date="2021-01" db="EMBL/GenBank/DDBJ databases">
        <authorList>
            <consortium name="Genoscope - CEA"/>
            <person name="William W."/>
        </authorList>
    </citation>
    <scope>NUCLEOTIDE SEQUENCE</scope>
</reference>
<dbReference type="AlphaFoldDB" id="A0A078GU59"/>
<gene>
    <name evidence="2" type="primary">BnaC09g32280D</name>
    <name evidence="1" type="ORF">DARMORV10_C09P46630.1</name>
    <name evidence="2" type="ORF">GSBRNA2T00040710001</name>
</gene>
<protein>
    <submittedName>
        <fullName evidence="1">(rape) hypothetical protein</fullName>
    </submittedName>
    <submittedName>
        <fullName evidence="2">BnaC09g32280D protein</fullName>
    </submittedName>
</protein>
<proteinExistence type="predicted"/>